<dbReference type="InterPro" id="IPR018950">
    <property type="entry name" value="DiS-bond_isomerase_DsbC/G_N"/>
</dbReference>
<evidence type="ECO:0000256" key="1">
    <source>
        <dbReference type="ARBA" id="ARBA00004418"/>
    </source>
</evidence>
<dbReference type="Pfam" id="PF10411">
    <property type="entry name" value="DsbC_N"/>
    <property type="match status" value="1"/>
</dbReference>
<keyword evidence="3 7" id="KW-0732">Signal</keyword>
<keyword evidence="4 7" id="KW-0574">Periplasm</keyword>
<dbReference type="PANTHER" id="PTHR35272:SF3">
    <property type="entry name" value="THIOL:DISULFIDE INTERCHANGE PROTEIN DSBC"/>
    <property type="match status" value="1"/>
</dbReference>
<evidence type="ECO:0000256" key="6">
    <source>
        <dbReference type="ARBA" id="ARBA00023284"/>
    </source>
</evidence>
<evidence type="ECO:0000256" key="5">
    <source>
        <dbReference type="ARBA" id="ARBA00023157"/>
    </source>
</evidence>
<dbReference type="AlphaFoldDB" id="A0A095SMQ2"/>
<feature type="domain" description="Disulphide bond isomerase DsbC/G N-terminal" evidence="8">
    <location>
        <begin position="35"/>
        <end position="97"/>
    </location>
</feature>
<keyword evidence="6 7" id="KW-0676">Redox-active center</keyword>
<dbReference type="OrthoDB" id="12976at2"/>
<comment type="similarity">
    <text evidence="2 7">Belongs to the thioredoxin family. DsbC subfamily.</text>
</comment>
<dbReference type="InterPro" id="IPR051470">
    <property type="entry name" value="Thiol:disulfide_interchange"/>
</dbReference>
<comment type="caution">
    <text evidence="10">The sequence shown here is derived from an EMBL/GenBank/DDBJ whole genome shotgun (WGS) entry which is preliminary data.</text>
</comment>
<gene>
    <name evidence="10" type="ORF">Y5S_00428</name>
</gene>
<evidence type="ECO:0000256" key="4">
    <source>
        <dbReference type="ARBA" id="ARBA00022764"/>
    </source>
</evidence>
<sequence length="253" mass="27705">MKKWFVFALLGLVAACGAESGGKAAEASSARGEAVNGDKARAVFEKAFDGVTVSDVRNSPIDGMLELEVDGSETVFITEDGSYLLVGKLLQIKDGDVVNPAEERLEKVRKEGISKLDEAQMITYPAENEKYEIYVFTDITCGYCRKLHRHIEEYNDEGVTVHYLAFPRGGSMAKAAEAMRHIWCAEDRQAALTKAKLNDDISKAELGVCAKPVDEQYQLGVKFGVRGTPAIYTTEGKQLGGYVAPDDLLKRLN</sequence>
<dbReference type="CDD" id="cd03020">
    <property type="entry name" value="DsbA_DsbC_DsbG"/>
    <property type="match status" value="1"/>
</dbReference>
<feature type="domain" description="Thioredoxin-like fold" evidence="9">
    <location>
        <begin position="126"/>
        <end position="252"/>
    </location>
</feature>
<keyword evidence="5" id="KW-1015">Disulfide bond</keyword>
<comment type="function">
    <text evidence="7">Required for disulfide bond formation in some periplasmic proteins. Acts by transferring its disulfide bond to other proteins and is reduced in the process.</text>
</comment>
<evidence type="ECO:0000256" key="7">
    <source>
        <dbReference type="RuleBase" id="RU364038"/>
    </source>
</evidence>
<dbReference type="RefSeq" id="WP_035230093.1">
    <property type="nucleotide sequence ID" value="NZ_ARXV01000002.1"/>
</dbReference>
<dbReference type="Proteomes" id="UP000029444">
    <property type="component" value="Unassembled WGS sequence"/>
</dbReference>
<dbReference type="InterPro" id="IPR009094">
    <property type="entry name" value="DiS-bond_isomerase_DsbC/G_N_sf"/>
</dbReference>
<evidence type="ECO:0000313" key="11">
    <source>
        <dbReference type="Proteomes" id="UP000029444"/>
    </source>
</evidence>
<name>A0A095SMQ2_9GAMM</name>
<evidence type="ECO:0000256" key="3">
    <source>
        <dbReference type="ARBA" id="ARBA00022729"/>
    </source>
</evidence>
<dbReference type="PROSITE" id="PS51257">
    <property type="entry name" value="PROKAR_LIPOPROTEIN"/>
    <property type="match status" value="1"/>
</dbReference>
<dbReference type="InterPro" id="IPR033954">
    <property type="entry name" value="DiS-bond_Isoase_DsbC/G"/>
</dbReference>
<feature type="signal peptide" evidence="7">
    <location>
        <begin position="1"/>
        <end position="18"/>
    </location>
</feature>
<dbReference type="eggNOG" id="COG1651">
    <property type="taxonomic scope" value="Bacteria"/>
</dbReference>
<keyword evidence="11" id="KW-1185">Reference proteome</keyword>
<evidence type="ECO:0000313" key="10">
    <source>
        <dbReference type="EMBL" id="KGD65956.1"/>
    </source>
</evidence>
<dbReference type="Pfam" id="PF13098">
    <property type="entry name" value="Thioredoxin_2"/>
    <property type="match status" value="1"/>
</dbReference>
<evidence type="ECO:0000256" key="2">
    <source>
        <dbReference type="ARBA" id="ARBA00009813"/>
    </source>
</evidence>
<dbReference type="Gene3D" id="3.40.30.10">
    <property type="entry name" value="Glutaredoxin"/>
    <property type="match status" value="1"/>
</dbReference>
<dbReference type="EMBL" id="ARXV01000002">
    <property type="protein sequence ID" value="KGD65956.1"/>
    <property type="molecule type" value="Genomic_DNA"/>
</dbReference>
<dbReference type="GO" id="GO:0016853">
    <property type="term" value="F:isomerase activity"/>
    <property type="evidence" value="ECO:0007669"/>
    <property type="project" value="UniProtKB-KW"/>
</dbReference>
<organism evidence="10 11">
    <name type="scientific">Alcanivorax nanhaiticus</name>
    <dbReference type="NCBI Taxonomy" id="1177154"/>
    <lineage>
        <taxon>Bacteria</taxon>
        <taxon>Pseudomonadati</taxon>
        <taxon>Pseudomonadota</taxon>
        <taxon>Gammaproteobacteria</taxon>
        <taxon>Oceanospirillales</taxon>
        <taxon>Alcanivoracaceae</taxon>
        <taxon>Alcanivorax</taxon>
    </lineage>
</organism>
<dbReference type="Gene3D" id="3.10.450.70">
    <property type="entry name" value="Disulphide bond isomerase, DsbC/G, N-terminal"/>
    <property type="match status" value="1"/>
</dbReference>
<dbReference type="PATRIC" id="fig|1177154.3.peg.432"/>
<dbReference type="PANTHER" id="PTHR35272">
    <property type="entry name" value="THIOL:DISULFIDE INTERCHANGE PROTEIN DSBC-RELATED"/>
    <property type="match status" value="1"/>
</dbReference>
<dbReference type="SUPFAM" id="SSF52833">
    <property type="entry name" value="Thioredoxin-like"/>
    <property type="match status" value="1"/>
</dbReference>
<keyword evidence="10" id="KW-0413">Isomerase</keyword>
<accession>A0A095SMQ2</accession>
<dbReference type="GO" id="GO:0042597">
    <property type="term" value="C:periplasmic space"/>
    <property type="evidence" value="ECO:0007669"/>
    <property type="project" value="UniProtKB-SubCell"/>
</dbReference>
<dbReference type="SUPFAM" id="SSF54423">
    <property type="entry name" value="DsbC/DsbG N-terminal domain-like"/>
    <property type="match status" value="1"/>
</dbReference>
<evidence type="ECO:0000259" key="9">
    <source>
        <dbReference type="Pfam" id="PF13098"/>
    </source>
</evidence>
<proteinExistence type="inferred from homology"/>
<dbReference type="InterPro" id="IPR012336">
    <property type="entry name" value="Thioredoxin-like_fold"/>
</dbReference>
<dbReference type="InterPro" id="IPR036249">
    <property type="entry name" value="Thioredoxin-like_sf"/>
</dbReference>
<feature type="chain" id="PRO_5010004266" description="Thiol:disulfide interchange protein" evidence="7">
    <location>
        <begin position="19"/>
        <end position="253"/>
    </location>
</feature>
<evidence type="ECO:0000259" key="8">
    <source>
        <dbReference type="Pfam" id="PF10411"/>
    </source>
</evidence>
<comment type="subcellular location">
    <subcellularLocation>
        <location evidence="1 7">Periplasm</location>
    </subcellularLocation>
</comment>
<protein>
    <recommendedName>
        <fullName evidence="7">Thiol:disulfide interchange protein</fullName>
    </recommendedName>
</protein>
<dbReference type="STRING" id="1177154.Y5S_00428"/>
<reference evidence="10 11" key="1">
    <citation type="submission" date="2012-09" db="EMBL/GenBank/DDBJ databases">
        <title>Genome Sequence of alkane-degrading Bacterium Alcanivorax sp. 19-m-6.</title>
        <authorList>
            <person name="Lai Q."/>
            <person name="Shao Z."/>
        </authorList>
    </citation>
    <scope>NUCLEOTIDE SEQUENCE [LARGE SCALE GENOMIC DNA]</scope>
    <source>
        <strain evidence="10 11">19-m-6</strain>
    </source>
</reference>